<sequence length="190" mass="20270">MAKQSGKSFRSFLGVEPSKPTTKDSVLVIVDAQNEYDHGLLAISDVKSSRAIIGDVLKKYRDANGDVVHVRHSTPDGAPLFTPKTELAEEFEELTQGAGASEKVVHKQHPSSFTGTDLHEHLDKLGKKKIAHVCISNTSRAGAELGYDVSVLADGIGDRDIPGASAKQLVDTTLAELGDVSATVIHSEDL</sequence>
<comment type="caution">
    <text evidence="5">The sequence shown here is derived from an EMBL/GenBank/DDBJ whole genome shotgun (WGS) entry which is preliminary data.</text>
</comment>
<name>A0A8H6C6E9_9LECA</name>
<dbReference type="RefSeq" id="XP_037146916.1">
    <property type="nucleotide sequence ID" value="XM_037297715.1"/>
</dbReference>
<feature type="region of interest" description="Disordered" evidence="3">
    <location>
        <begin position="1"/>
        <end position="20"/>
    </location>
</feature>
<keyword evidence="2" id="KW-0378">Hydrolase</keyword>
<dbReference type="GO" id="GO:0016787">
    <property type="term" value="F:hydrolase activity"/>
    <property type="evidence" value="ECO:0007669"/>
    <property type="project" value="UniProtKB-KW"/>
</dbReference>
<evidence type="ECO:0000256" key="3">
    <source>
        <dbReference type="SAM" id="MobiDB-lite"/>
    </source>
</evidence>
<dbReference type="Pfam" id="PF00857">
    <property type="entry name" value="Isochorismatase"/>
    <property type="match status" value="1"/>
</dbReference>
<evidence type="ECO:0000259" key="4">
    <source>
        <dbReference type="Pfam" id="PF00857"/>
    </source>
</evidence>
<accession>A0A8H6C6E9</accession>
<dbReference type="AlphaFoldDB" id="A0A8H6C6E9"/>
<evidence type="ECO:0000256" key="2">
    <source>
        <dbReference type="ARBA" id="ARBA00022801"/>
    </source>
</evidence>
<dbReference type="PANTHER" id="PTHR43540">
    <property type="entry name" value="PEROXYUREIDOACRYLATE/UREIDOACRYLATE AMIDOHYDROLASE-RELATED"/>
    <property type="match status" value="1"/>
</dbReference>
<dbReference type="SUPFAM" id="SSF52499">
    <property type="entry name" value="Isochorismatase-like hydrolases"/>
    <property type="match status" value="1"/>
</dbReference>
<dbReference type="Gene3D" id="3.40.50.850">
    <property type="entry name" value="Isochorismatase-like"/>
    <property type="match status" value="1"/>
</dbReference>
<dbReference type="EMBL" id="JACCJB010000027">
    <property type="protein sequence ID" value="KAF6217481.1"/>
    <property type="molecule type" value="Genomic_DNA"/>
</dbReference>
<gene>
    <name evidence="5" type="ORF">HO133_006819</name>
</gene>
<organism evidence="5 6">
    <name type="scientific">Letharia lupina</name>
    <dbReference type="NCBI Taxonomy" id="560253"/>
    <lineage>
        <taxon>Eukaryota</taxon>
        <taxon>Fungi</taxon>
        <taxon>Dikarya</taxon>
        <taxon>Ascomycota</taxon>
        <taxon>Pezizomycotina</taxon>
        <taxon>Lecanoromycetes</taxon>
        <taxon>OSLEUM clade</taxon>
        <taxon>Lecanoromycetidae</taxon>
        <taxon>Lecanorales</taxon>
        <taxon>Lecanorineae</taxon>
        <taxon>Parmeliaceae</taxon>
        <taxon>Letharia</taxon>
    </lineage>
</organism>
<protein>
    <recommendedName>
        <fullName evidence="4">Isochorismatase-like domain-containing protein</fullName>
    </recommendedName>
</protein>
<feature type="domain" description="Isochorismatase-like" evidence="4">
    <location>
        <begin position="25"/>
        <end position="161"/>
    </location>
</feature>
<dbReference type="Proteomes" id="UP000593566">
    <property type="component" value="Unassembled WGS sequence"/>
</dbReference>
<keyword evidence="6" id="KW-1185">Reference proteome</keyword>
<reference evidence="5 6" key="1">
    <citation type="journal article" date="2020" name="Genomics">
        <title>Complete, high-quality genomes from long-read metagenomic sequencing of two wolf lichen thalli reveals enigmatic genome architecture.</title>
        <authorList>
            <person name="McKenzie S.K."/>
            <person name="Walston R.F."/>
            <person name="Allen J.L."/>
        </authorList>
    </citation>
    <scope>NUCLEOTIDE SEQUENCE [LARGE SCALE GENOMIC DNA]</scope>
    <source>
        <strain evidence="5">WasteWater1</strain>
    </source>
</reference>
<dbReference type="InterPro" id="IPR000868">
    <property type="entry name" value="Isochorismatase-like_dom"/>
</dbReference>
<evidence type="ECO:0000313" key="5">
    <source>
        <dbReference type="EMBL" id="KAF6217481.1"/>
    </source>
</evidence>
<dbReference type="InterPro" id="IPR050272">
    <property type="entry name" value="Isochorismatase-like_hydrls"/>
</dbReference>
<evidence type="ECO:0000256" key="1">
    <source>
        <dbReference type="ARBA" id="ARBA00006336"/>
    </source>
</evidence>
<evidence type="ECO:0000313" key="6">
    <source>
        <dbReference type="Proteomes" id="UP000593566"/>
    </source>
</evidence>
<dbReference type="InterPro" id="IPR036380">
    <property type="entry name" value="Isochorismatase-like_sf"/>
</dbReference>
<dbReference type="PANTHER" id="PTHR43540:SF15">
    <property type="entry name" value="BLR5631 PROTEIN"/>
    <property type="match status" value="1"/>
</dbReference>
<dbReference type="GeneID" id="59335219"/>
<comment type="similarity">
    <text evidence="1">Belongs to the isochorismatase family.</text>
</comment>
<proteinExistence type="inferred from homology"/>